<comment type="caution">
    <text evidence="3">The sequence shown here is derived from an EMBL/GenBank/DDBJ whole genome shotgun (WGS) entry which is preliminary data.</text>
</comment>
<dbReference type="InterPro" id="IPR025159">
    <property type="entry name" value="AbiEi_N"/>
</dbReference>
<dbReference type="EMBL" id="JAUHPW010000006">
    <property type="protein sequence ID" value="MDN4475927.1"/>
    <property type="molecule type" value="Genomic_DNA"/>
</dbReference>
<dbReference type="InterPro" id="IPR007569">
    <property type="entry name" value="DUF559"/>
</dbReference>
<dbReference type="Pfam" id="PF13338">
    <property type="entry name" value="AbiEi_4"/>
    <property type="match status" value="1"/>
</dbReference>
<organism evidence="3 4">
    <name type="scientific">Demequina litoralis</name>
    <dbReference type="NCBI Taxonomy" id="3051660"/>
    <lineage>
        <taxon>Bacteria</taxon>
        <taxon>Bacillati</taxon>
        <taxon>Actinomycetota</taxon>
        <taxon>Actinomycetes</taxon>
        <taxon>Micrococcales</taxon>
        <taxon>Demequinaceae</taxon>
        <taxon>Demequina</taxon>
    </lineage>
</organism>
<feature type="domain" description="AbiEi antitoxin N-terminal" evidence="2">
    <location>
        <begin position="17"/>
        <end position="49"/>
    </location>
</feature>
<keyword evidence="4" id="KW-1185">Reference proteome</keyword>
<feature type="domain" description="DUF559" evidence="1">
    <location>
        <begin position="195"/>
        <end position="271"/>
    </location>
</feature>
<evidence type="ECO:0000259" key="2">
    <source>
        <dbReference type="Pfam" id="PF13338"/>
    </source>
</evidence>
<dbReference type="Gene3D" id="3.40.960.10">
    <property type="entry name" value="VSR Endonuclease"/>
    <property type="match status" value="1"/>
</dbReference>
<accession>A0ABT8GAC6</accession>
<evidence type="ECO:0000259" key="1">
    <source>
        <dbReference type="Pfam" id="PF04480"/>
    </source>
</evidence>
<proteinExistence type="predicted"/>
<dbReference type="Proteomes" id="UP001172728">
    <property type="component" value="Unassembled WGS sequence"/>
</dbReference>
<dbReference type="Pfam" id="PF04480">
    <property type="entry name" value="DUF559"/>
    <property type="match status" value="1"/>
</dbReference>
<dbReference type="RefSeq" id="WP_301133524.1">
    <property type="nucleotide sequence ID" value="NZ_JAUHPW010000006.1"/>
</dbReference>
<name>A0ABT8GAC6_9MICO</name>
<gene>
    <name evidence="3" type="ORF">QQX09_08680</name>
</gene>
<evidence type="ECO:0000313" key="3">
    <source>
        <dbReference type="EMBL" id="MDN4475927.1"/>
    </source>
</evidence>
<protein>
    <submittedName>
        <fullName evidence="3">Type IV toxin-antitoxin system AbiEi family antitoxin domain-containing protein</fullName>
    </submittedName>
</protein>
<reference evidence="3" key="1">
    <citation type="submission" date="2023-06" db="EMBL/GenBank/DDBJ databases">
        <title>Sysu t00192.</title>
        <authorList>
            <person name="Gao L."/>
            <person name="Fang B.-Z."/>
            <person name="Li W.-J."/>
        </authorList>
    </citation>
    <scope>NUCLEOTIDE SEQUENCE</scope>
    <source>
        <strain evidence="3">SYSU T00192</strain>
    </source>
</reference>
<sequence length="277" mass="29993">MDPATALHHLGGVAELDALRPLEVSASTLRRLVAEGSIVRIRRGCYALPDTDRVTIAETAWRGRATCVTVAERCGLPLLAAHDGVHLAIPAGRNHGRDHLCLPSHVTAHHVADPHQAGTFAGAIDLASRCTAREEQLVIVDAALSRGLLRRGDIAGFTATGGERRAFLLRHASAASGSLLETMTGLILRRARIPFAQQVEIEGLGRVDFVVDGRLIVEVDGRATHDTPEQFVEDRRRDRAAAIRGYRVLRFTYGDVIRRPDTVLADVRSALAAPSRL</sequence>
<evidence type="ECO:0000313" key="4">
    <source>
        <dbReference type="Proteomes" id="UP001172728"/>
    </source>
</evidence>